<evidence type="ECO:0000259" key="2">
    <source>
        <dbReference type="Pfam" id="PF01995"/>
    </source>
</evidence>
<keyword evidence="5" id="KW-1185">Reference proteome</keyword>
<gene>
    <name evidence="4" type="ORF">GCM10009021_06270</name>
</gene>
<dbReference type="InterPro" id="IPR036390">
    <property type="entry name" value="WH_DNA-bd_sf"/>
</dbReference>
<dbReference type="Pfam" id="PF01995">
    <property type="entry name" value="NRD1_2"/>
    <property type="match status" value="1"/>
</dbReference>
<evidence type="ECO:0000313" key="4">
    <source>
        <dbReference type="EMBL" id="GGN09456.1"/>
    </source>
</evidence>
<dbReference type="Gene3D" id="3.30.70.1360">
    <property type="entry name" value="mj0159-like"/>
    <property type="match status" value="1"/>
</dbReference>
<dbReference type="Proteomes" id="UP000608850">
    <property type="component" value="Unassembled WGS sequence"/>
</dbReference>
<dbReference type="InterPro" id="IPR002846">
    <property type="entry name" value="NRD"/>
</dbReference>
<protein>
    <submittedName>
        <fullName evidence="4">Uncharacterized protein</fullName>
    </submittedName>
</protein>
<comment type="caution">
    <text evidence="4">The sequence shown here is derived from an EMBL/GenBank/DDBJ whole genome shotgun (WGS) entry which is preliminary data.</text>
</comment>
<dbReference type="PANTHER" id="PTHR41964">
    <property type="entry name" value="GLOBAL NITROGEN REGULATOR NRPR"/>
    <property type="match status" value="1"/>
</dbReference>
<dbReference type="Pfam" id="PF08461">
    <property type="entry name" value="WHD_RNase_R"/>
    <property type="match status" value="1"/>
</dbReference>
<dbReference type="SUPFAM" id="SSF46785">
    <property type="entry name" value="Winged helix' DNA-binding domain"/>
    <property type="match status" value="1"/>
</dbReference>
<dbReference type="InterPro" id="IPR013668">
    <property type="entry name" value="RNase_R_HTH_12"/>
</dbReference>
<accession>A0A830G873</accession>
<dbReference type="EMBL" id="BMOQ01000002">
    <property type="protein sequence ID" value="GGN09456.1"/>
    <property type="molecule type" value="Genomic_DNA"/>
</dbReference>
<feature type="domain" description="Ribonuclease R winged-helix" evidence="3">
    <location>
        <begin position="61"/>
        <end position="120"/>
    </location>
</feature>
<dbReference type="InterPro" id="IPR038982">
    <property type="entry name" value="NrpR"/>
</dbReference>
<organism evidence="4 5">
    <name type="scientific">Halarchaeum nitratireducens</name>
    <dbReference type="NCBI Taxonomy" id="489913"/>
    <lineage>
        <taxon>Archaea</taxon>
        <taxon>Methanobacteriati</taxon>
        <taxon>Methanobacteriota</taxon>
        <taxon>Stenosarchaea group</taxon>
        <taxon>Halobacteria</taxon>
        <taxon>Halobacteriales</taxon>
        <taxon>Halobacteriaceae</taxon>
    </lineage>
</organism>
<feature type="region of interest" description="Disordered" evidence="1">
    <location>
        <begin position="1"/>
        <end position="37"/>
    </location>
</feature>
<evidence type="ECO:0000256" key="1">
    <source>
        <dbReference type="SAM" id="MobiDB-lite"/>
    </source>
</evidence>
<dbReference type="InterPro" id="IPR036984">
    <property type="entry name" value="NrpR_dom_sf"/>
</dbReference>
<dbReference type="PANTHER" id="PTHR41964:SF1">
    <property type="entry name" value="GLOBAL NITROGEN REGULATOR NRPR"/>
    <property type="match status" value="1"/>
</dbReference>
<evidence type="ECO:0000259" key="3">
    <source>
        <dbReference type="Pfam" id="PF08461"/>
    </source>
</evidence>
<evidence type="ECO:0000313" key="5">
    <source>
        <dbReference type="Proteomes" id="UP000608850"/>
    </source>
</evidence>
<feature type="domain" description="NrpR regulatory" evidence="2">
    <location>
        <begin position="131"/>
        <end position="323"/>
    </location>
</feature>
<name>A0A830G873_9EURY</name>
<proteinExistence type="predicted"/>
<dbReference type="AlphaFoldDB" id="A0A830G873"/>
<reference evidence="4 5" key="1">
    <citation type="journal article" date="2019" name="Int. J. Syst. Evol. Microbiol.">
        <title>The Global Catalogue of Microorganisms (GCM) 10K type strain sequencing project: providing services to taxonomists for standard genome sequencing and annotation.</title>
        <authorList>
            <consortium name="The Broad Institute Genomics Platform"/>
            <consortium name="The Broad Institute Genome Sequencing Center for Infectious Disease"/>
            <person name="Wu L."/>
            <person name="Ma J."/>
        </authorList>
    </citation>
    <scope>NUCLEOTIDE SEQUENCE [LARGE SCALE GENOMIC DNA]</scope>
    <source>
        <strain evidence="4 5">JCM 16331</strain>
    </source>
</reference>
<sequence>MLSRLGRPPLPVSQCDTDRNGRTTESGAPAVGESPTAKWRCGQPSVAMVDLDRRTYDLLRLVRAEGPIGSIRLTDLMERHGYTIQGRTIRLTLADLDEAGLTEKVPGRGRRLTDRGRRELERGDVTGRLEQVRERIATLTDRVTYDPIEDVGTVVTSAVTVPGHRIDAALDRLRALDDSPLGPVRGAVEAVDGDGDGDSNDDAVRFVFPSSITVEGVLLARGIPVDLQTAGLVEYRADDGRERGGAVERYVDAISGTDSTVDVVTLLIEAGRTDVAAALDGAGTLIVDNYEFPISRLGECLDLTAAMREHIGGVLDVRRPREDGPFPGPRPNFDFASLTYGGIGELAVALLVEGDHAASWRTLAGTEERGELRAIEHVASVPPLVDR</sequence>